<dbReference type="OrthoDB" id="10672734at2759"/>
<organism evidence="1 2">
    <name type="scientific">Triparma laevis f. longispina</name>
    <dbReference type="NCBI Taxonomy" id="1714387"/>
    <lineage>
        <taxon>Eukaryota</taxon>
        <taxon>Sar</taxon>
        <taxon>Stramenopiles</taxon>
        <taxon>Ochrophyta</taxon>
        <taxon>Bolidophyceae</taxon>
        <taxon>Parmales</taxon>
        <taxon>Triparmaceae</taxon>
        <taxon>Triparma</taxon>
    </lineage>
</organism>
<dbReference type="AlphaFoldDB" id="A0A9W7ASP0"/>
<gene>
    <name evidence="1" type="ORF">TrLO_g5091</name>
</gene>
<protein>
    <submittedName>
        <fullName evidence="1">Uncharacterized protein</fullName>
    </submittedName>
</protein>
<keyword evidence="2" id="KW-1185">Reference proteome</keyword>
<evidence type="ECO:0000313" key="2">
    <source>
        <dbReference type="Proteomes" id="UP001165122"/>
    </source>
</evidence>
<evidence type="ECO:0000313" key="1">
    <source>
        <dbReference type="EMBL" id="GMH76871.1"/>
    </source>
</evidence>
<dbReference type="Proteomes" id="UP001165122">
    <property type="component" value="Unassembled WGS sequence"/>
</dbReference>
<name>A0A9W7ASP0_9STRA</name>
<accession>A0A9W7ASP0</accession>
<dbReference type="EMBL" id="BRXW01000783">
    <property type="protein sequence ID" value="GMH76871.1"/>
    <property type="molecule type" value="Genomic_DNA"/>
</dbReference>
<sequence>MTLYNDAHRKWTKPTTPKLTNFCAKTMTSKLPVAPSKTNTVTTTTTSSCGSTCTPSGIGPRLRGYFEGFRWFNGIVTANSRNNSNVKWSDGTTGTFSESSVSMLAQQYTSWEKGNIDPTMVSPAKKTKPPIQKTFVTDLLGSSSSESDDKEEDVTIVLKHRIKFLEGELKKSKKEIKRLKRGVLSERTTLKEVIDMVQKSTR</sequence>
<reference evidence="2" key="1">
    <citation type="journal article" date="2023" name="Commun. Biol.">
        <title>Genome analysis of Parmales, the sister group of diatoms, reveals the evolutionary specialization of diatoms from phago-mixotrophs to photoautotrophs.</title>
        <authorList>
            <person name="Ban H."/>
            <person name="Sato S."/>
            <person name="Yoshikawa S."/>
            <person name="Yamada K."/>
            <person name="Nakamura Y."/>
            <person name="Ichinomiya M."/>
            <person name="Sato N."/>
            <person name="Blanc-Mathieu R."/>
            <person name="Endo H."/>
            <person name="Kuwata A."/>
            <person name="Ogata H."/>
        </authorList>
    </citation>
    <scope>NUCLEOTIDE SEQUENCE [LARGE SCALE GENOMIC DNA]</scope>
    <source>
        <strain evidence="2">NIES 3700</strain>
    </source>
</reference>
<proteinExistence type="predicted"/>
<comment type="caution">
    <text evidence="1">The sequence shown here is derived from an EMBL/GenBank/DDBJ whole genome shotgun (WGS) entry which is preliminary data.</text>
</comment>